<evidence type="ECO:0000313" key="1">
    <source>
        <dbReference type="EMBL" id="CAD8123966.1"/>
    </source>
</evidence>
<evidence type="ECO:0000313" key="2">
    <source>
        <dbReference type="Proteomes" id="UP000692954"/>
    </source>
</evidence>
<sequence length="687" mass="81000">MGFDQQLMERFQLLLPYVLELEGGQVYIQEYPNLKDNSRLNQDQYNEWLNKKQQKNQNNSKYQIRDVSLITKEDIQEYYYDIFLQHKCDKIVDLGTCYQYFDMVINIGPQNAALIMQKACNSSLDGVLNKNTISIVNNMEQNKLQKSIIEARKKQFQKFCDVKVFCKKFERDFNNRINKIQERILKGFQNIDKTKSGSNNQQEVAIKNIQNKEMKSKLIQPKVNQSQKSPMSQKQVIDKLQQNQIEKIQKDMNIQIFNKIKGVNKVTSQFILDKSENIHLSDLATVLSVYNDPNLDDQYKGICFSLDPIVLPNQEEFKQQEKVCWPDKFVNRNIIQDTEFAQILFEADYLLKLMSLGVQDDGKTPFVYPKELSDKGLKSCIAFGKGQFTRLFYRFWLVPESCIYKLEDNKYILNDLKIMCQARQIERVNSQLKDKDAQDINDISYQFAQKISELYDELSKHYPIFKRLQQLFKAVALGKWMYQNKVKVDYQKLQAQIIKVKNQQKLIPILKFEQNGDEVKIPVNFTQAEKIQKAKDYLIEKGHATTQNLIDQVVQQIPDLKGYQIQKQMFYTMGGIDPNCQNMIEQKIMKEKEVEKGNEDEEIEIPFFPCIKCKECQRMVEKQLINLDQNKCSIHNDFTCFLCLELVTNEDKEPRCCVINKFKYIFHKECSEEYETILNKKKDLIDF</sequence>
<dbReference type="OrthoDB" id="302078at2759"/>
<proteinExistence type="predicted"/>
<name>A0A8S1R715_9CILI</name>
<organism evidence="1 2">
    <name type="scientific">Paramecium sonneborni</name>
    <dbReference type="NCBI Taxonomy" id="65129"/>
    <lineage>
        <taxon>Eukaryota</taxon>
        <taxon>Sar</taxon>
        <taxon>Alveolata</taxon>
        <taxon>Ciliophora</taxon>
        <taxon>Intramacronucleata</taxon>
        <taxon>Oligohymenophorea</taxon>
        <taxon>Peniculida</taxon>
        <taxon>Parameciidae</taxon>
        <taxon>Paramecium</taxon>
    </lineage>
</organism>
<keyword evidence="2" id="KW-1185">Reference proteome</keyword>
<reference evidence="1" key="1">
    <citation type="submission" date="2021-01" db="EMBL/GenBank/DDBJ databases">
        <authorList>
            <consortium name="Genoscope - CEA"/>
            <person name="William W."/>
        </authorList>
    </citation>
    <scope>NUCLEOTIDE SEQUENCE</scope>
</reference>
<gene>
    <name evidence="1" type="ORF">PSON_ATCC_30995.1.T1480063</name>
</gene>
<comment type="caution">
    <text evidence="1">The sequence shown here is derived from an EMBL/GenBank/DDBJ whole genome shotgun (WGS) entry which is preliminary data.</text>
</comment>
<dbReference type="AlphaFoldDB" id="A0A8S1R715"/>
<dbReference type="Proteomes" id="UP000692954">
    <property type="component" value="Unassembled WGS sequence"/>
</dbReference>
<protein>
    <submittedName>
        <fullName evidence="1">Uncharacterized protein</fullName>
    </submittedName>
</protein>
<dbReference type="EMBL" id="CAJJDN010000148">
    <property type="protein sequence ID" value="CAD8123966.1"/>
    <property type="molecule type" value="Genomic_DNA"/>
</dbReference>
<accession>A0A8S1R715</accession>